<dbReference type="Pfam" id="PF03176">
    <property type="entry name" value="MMPL"/>
    <property type="match status" value="2"/>
</dbReference>
<evidence type="ECO:0000313" key="9">
    <source>
        <dbReference type="EMBL" id="MFC1852118.1"/>
    </source>
</evidence>
<dbReference type="Proteomes" id="UP001594351">
    <property type="component" value="Unassembled WGS sequence"/>
</dbReference>
<reference evidence="9 10" key="1">
    <citation type="submission" date="2024-09" db="EMBL/GenBank/DDBJ databases">
        <title>Laminarin stimulates single cell rates of sulfate reduction while oxygen inhibits transcriptomic activity in coastal marine sediment.</title>
        <authorList>
            <person name="Lindsay M."/>
            <person name="Orcutt B."/>
            <person name="Emerson D."/>
            <person name="Stepanauskas R."/>
            <person name="D'Angelo T."/>
        </authorList>
    </citation>
    <scope>NUCLEOTIDE SEQUENCE [LARGE SCALE GENOMIC DNA]</scope>
    <source>
        <strain evidence="9">SAG AM-311-K15</strain>
    </source>
</reference>
<dbReference type="Gene3D" id="2.60.120.10">
    <property type="entry name" value="Jelly Rolls"/>
    <property type="match status" value="1"/>
</dbReference>
<feature type="transmembrane region" description="Helical" evidence="6">
    <location>
        <begin position="404"/>
        <end position="432"/>
    </location>
</feature>
<dbReference type="InterPro" id="IPR018490">
    <property type="entry name" value="cNMP-bd_dom_sf"/>
</dbReference>
<feature type="transmembrane region" description="Helical" evidence="6">
    <location>
        <begin position="463"/>
        <end position="483"/>
    </location>
</feature>
<feature type="transmembrane region" description="Helical" evidence="6">
    <location>
        <begin position="690"/>
        <end position="709"/>
    </location>
</feature>
<dbReference type="PROSITE" id="PS50042">
    <property type="entry name" value="CNMP_BINDING_3"/>
    <property type="match status" value="1"/>
</dbReference>
<feature type="transmembrane region" description="Helical" evidence="6">
    <location>
        <begin position="375"/>
        <end position="398"/>
    </location>
</feature>
<dbReference type="PROSITE" id="PS50156">
    <property type="entry name" value="SSD"/>
    <property type="match status" value="2"/>
</dbReference>
<dbReference type="SUPFAM" id="SSF82866">
    <property type="entry name" value="Multidrug efflux transporter AcrB transmembrane domain"/>
    <property type="match status" value="2"/>
</dbReference>
<protein>
    <submittedName>
        <fullName evidence="9">MMPL family transporter</fullName>
    </submittedName>
</protein>
<dbReference type="Pfam" id="PF00027">
    <property type="entry name" value="cNMP_binding"/>
    <property type="match status" value="1"/>
</dbReference>
<feature type="transmembrane region" description="Helical" evidence="6">
    <location>
        <begin position="758"/>
        <end position="779"/>
    </location>
</feature>
<feature type="domain" description="SSD" evidence="8">
    <location>
        <begin position="685"/>
        <end position="812"/>
    </location>
</feature>
<feature type="transmembrane region" description="Helical" evidence="6">
    <location>
        <begin position="715"/>
        <end position="737"/>
    </location>
</feature>
<feature type="transmembrane region" description="Helical" evidence="6">
    <location>
        <begin position="303"/>
        <end position="323"/>
    </location>
</feature>
<feature type="transmembrane region" description="Helical" evidence="6">
    <location>
        <begin position="280"/>
        <end position="296"/>
    </location>
</feature>
<evidence type="ECO:0000256" key="3">
    <source>
        <dbReference type="ARBA" id="ARBA00022692"/>
    </source>
</evidence>
<proteinExistence type="predicted"/>
<evidence type="ECO:0000256" key="5">
    <source>
        <dbReference type="ARBA" id="ARBA00023136"/>
    </source>
</evidence>
<sequence length="961" mass="106501">MVSKLLKYCARFPIIVVVLTLAITAYVYTIPRGNLINSAGQLIIDSSLKPFINKASHDYFLETRAVFGNEEFIVIALKPNPKTGFDLDFFLKIDTLTREITRRVPEVSKVLSLTTAPQTSGDCFGKTYFHVLGPDYTCSSILEKYQQELDCIREAALKGGTSFTEKPVLEGNSKPDCEPAILAKSETDLRNEYEAEIKQIFDKICQDALLVKDVISEDFQTTALIIQFTSAAQPHDQTTQEEIKSLISEIKEPGLSIAYASQSRQEYESALIIRSDIKRILPLTFLVMIFIFFLSFKSLRGVFIPVTIISVGIFWTFGFFALLGSTLNLVTLVLAPLLISVGSAYVIHLLAYYYHEARTGGRSKEQVIEQVIDHLSTPLVVTAITTIAGFGALMVSPIPAVKDLGLYACLGVALIILLSLTLAPALLSLLPLPKAKSATLRESLVDKILHIIAASLGPHAKSFIRFWILIGIFSFFGLLQVSIDSKTKNFPDDSPVIQELTFIENNFAGTNSLCLILHDRDSTGILQKANTIRALQELKKYLLDRSPGSDIQQVTGVRIDKLYSPVDWFEIKHEDLSTLKDRDVPRSFKRLKAAGGPTFLSFDKQQMQITIRMQVTGTTGFLKLRDLLDRKFAALLPEVGVNYTGSALLASESAHNISVGQIRSISLALLIIFVILSILFLSLKMGLIALYPNIVAIAVFFGVLGWFNIPIGVTISVIASIALGIGVDDTIHFLSGYNKKVNQVRNELLASQNTLVQAGKPMVFTTLALGLGFLILALSQMQSQAYFGVLTAFTLVVCLCTDLNFLPAITTRTKMITAWNYLELRYGKQYIQDIGLFGGMSVRETKLATLMAYTQELEADEILFQENDVGQELFVILEGSIDIYLSEEFHQERIHLLSLGKGKTFGEMGLFRQSKRTASARATEKTKLLVLDDHVFSSLMKRYPLIASRLFRNLASNLAGL</sequence>
<keyword evidence="2" id="KW-1003">Cell membrane</keyword>
<dbReference type="PROSITE" id="PS00889">
    <property type="entry name" value="CNMP_BINDING_2"/>
    <property type="match status" value="1"/>
</dbReference>
<dbReference type="SUPFAM" id="SSF51206">
    <property type="entry name" value="cAMP-binding domain-like"/>
    <property type="match status" value="1"/>
</dbReference>
<evidence type="ECO:0000256" key="6">
    <source>
        <dbReference type="SAM" id="Phobius"/>
    </source>
</evidence>
<comment type="subcellular location">
    <subcellularLocation>
        <location evidence="1">Cell membrane</location>
        <topology evidence="1">Multi-pass membrane protein</topology>
    </subcellularLocation>
</comment>
<dbReference type="InterPro" id="IPR000595">
    <property type="entry name" value="cNMP-bd_dom"/>
</dbReference>
<keyword evidence="3 6" id="KW-0812">Transmembrane</keyword>
<feature type="domain" description="Cyclic nucleotide-binding" evidence="7">
    <location>
        <begin position="836"/>
        <end position="957"/>
    </location>
</feature>
<feature type="transmembrane region" description="Helical" evidence="6">
    <location>
        <begin position="665"/>
        <end position="683"/>
    </location>
</feature>
<dbReference type="InterPro" id="IPR050545">
    <property type="entry name" value="Mycobact_MmpL"/>
</dbReference>
<dbReference type="PANTHER" id="PTHR33406">
    <property type="entry name" value="MEMBRANE PROTEIN MJ1562-RELATED"/>
    <property type="match status" value="1"/>
</dbReference>
<evidence type="ECO:0000256" key="2">
    <source>
        <dbReference type="ARBA" id="ARBA00022475"/>
    </source>
</evidence>
<dbReference type="PANTHER" id="PTHR33406:SF13">
    <property type="entry name" value="MEMBRANE PROTEIN YDFJ"/>
    <property type="match status" value="1"/>
</dbReference>
<dbReference type="InterPro" id="IPR018488">
    <property type="entry name" value="cNMP-bd_CS"/>
</dbReference>
<evidence type="ECO:0000256" key="1">
    <source>
        <dbReference type="ARBA" id="ARBA00004651"/>
    </source>
</evidence>
<evidence type="ECO:0000259" key="7">
    <source>
        <dbReference type="PROSITE" id="PS50042"/>
    </source>
</evidence>
<dbReference type="SMART" id="SM00100">
    <property type="entry name" value="cNMP"/>
    <property type="match status" value="1"/>
</dbReference>
<dbReference type="InterPro" id="IPR014710">
    <property type="entry name" value="RmlC-like_jellyroll"/>
</dbReference>
<organism evidence="9 10">
    <name type="scientific">candidate division CSSED10-310 bacterium</name>
    <dbReference type="NCBI Taxonomy" id="2855610"/>
    <lineage>
        <taxon>Bacteria</taxon>
        <taxon>Bacteria division CSSED10-310</taxon>
    </lineage>
</organism>
<feature type="non-terminal residue" evidence="9">
    <location>
        <position position="961"/>
    </location>
</feature>
<evidence type="ECO:0000256" key="4">
    <source>
        <dbReference type="ARBA" id="ARBA00022989"/>
    </source>
</evidence>
<dbReference type="CDD" id="cd00038">
    <property type="entry name" value="CAP_ED"/>
    <property type="match status" value="1"/>
</dbReference>
<dbReference type="InterPro" id="IPR004869">
    <property type="entry name" value="MMPL_dom"/>
</dbReference>
<comment type="caution">
    <text evidence="9">The sequence shown here is derived from an EMBL/GenBank/DDBJ whole genome shotgun (WGS) entry which is preliminary data.</text>
</comment>
<keyword evidence="4 6" id="KW-1133">Transmembrane helix</keyword>
<gene>
    <name evidence="9" type="ORF">ACFL27_18140</name>
</gene>
<evidence type="ECO:0000313" key="10">
    <source>
        <dbReference type="Proteomes" id="UP001594351"/>
    </source>
</evidence>
<feature type="domain" description="SSD" evidence="8">
    <location>
        <begin position="306"/>
        <end position="429"/>
    </location>
</feature>
<dbReference type="InterPro" id="IPR000731">
    <property type="entry name" value="SSD"/>
</dbReference>
<name>A0ABV6Z1C4_UNCC1</name>
<feature type="transmembrane region" description="Helical" evidence="6">
    <location>
        <begin position="12"/>
        <end position="29"/>
    </location>
</feature>
<feature type="transmembrane region" description="Helical" evidence="6">
    <location>
        <begin position="329"/>
        <end position="354"/>
    </location>
</feature>
<keyword evidence="10" id="KW-1185">Reference proteome</keyword>
<dbReference type="Gene3D" id="1.20.1640.10">
    <property type="entry name" value="Multidrug efflux transporter AcrB transmembrane domain"/>
    <property type="match status" value="2"/>
</dbReference>
<evidence type="ECO:0000259" key="8">
    <source>
        <dbReference type="PROSITE" id="PS50156"/>
    </source>
</evidence>
<accession>A0ABV6Z1C4</accession>
<keyword evidence="5 6" id="KW-0472">Membrane</keyword>
<dbReference type="EMBL" id="JBHPBY010000268">
    <property type="protein sequence ID" value="MFC1852118.1"/>
    <property type="molecule type" value="Genomic_DNA"/>
</dbReference>
<feature type="transmembrane region" description="Helical" evidence="6">
    <location>
        <begin position="785"/>
        <end position="806"/>
    </location>
</feature>